<evidence type="ECO:0000313" key="8">
    <source>
        <dbReference type="Proteomes" id="UP000824073"/>
    </source>
</evidence>
<dbReference type="GO" id="GO:0008360">
    <property type="term" value="P:regulation of cell shape"/>
    <property type="evidence" value="ECO:0007669"/>
    <property type="project" value="UniProtKB-KW"/>
</dbReference>
<comment type="subcellular location">
    <subcellularLocation>
        <location evidence="1">Membrane</location>
        <topology evidence="1">Multi-pass membrane protein</topology>
    </subcellularLocation>
</comment>
<keyword evidence="5 6" id="KW-0472">Membrane</keyword>
<evidence type="ECO:0000256" key="1">
    <source>
        <dbReference type="ARBA" id="ARBA00004141"/>
    </source>
</evidence>
<dbReference type="GO" id="GO:0005886">
    <property type="term" value="C:plasma membrane"/>
    <property type="evidence" value="ECO:0007669"/>
    <property type="project" value="TreeGrafter"/>
</dbReference>
<sequence length="385" mass="42041">MQRITQSLRSFFQSVPQAIKTYLHTADILLLVLSLTASALGLVLIYSATRSFDSNRYVLVQALAIALGLIGFVIASFIDLDRIAPAWRILFLLNIGLQCLLIPFGTEGDTGNKSWIRFESLGIGIQPAELGKILFVLTLSRHICDLRDRINAPLSVLQLGAHALITAGVVFVTSEDLGMVIVYLFIFFILLFSSGISLAWMGGLTVAGCAGVAVLWPFLKEHQKLRILVVFEPELSERYSYQAKQGMMAIGSGQLTGEGFLDGRMTQASSGLPAKHTDFIFATAGEEWGFIGCLVIVFLLTAIVLRIFYDSTHTNDQFARLMCLGIGGMLMVQTLINIGMCMGIMPVIGLTLPFFSYGGTSVAISLTCLGFVSGFVMRLKPSWLR</sequence>
<dbReference type="GO" id="GO:0032153">
    <property type="term" value="C:cell division site"/>
    <property type="evidence" value="ECO:0007669"/>
    <property type="project" value="TreeGrafter"/>
</dbReference>
<dbReference type="GO" id="GO:0051301">
    <property type="term" value="P:cell division"/>
    <property type="evidence" value="ECO:0007669"/>
    <property type="project" value="InterPro"/>
</dbReference>
<name>A0A9D1IWA9_9CLOT</name>
<evidence type="ECO:0000256" key="3">
    <source>
        <dbReference type="ARBA" id="ARBA00022960"/>
    </source>
</evidence>
<keyword evidence="2 6" id="KW-0812">Transmembrane</keyword>
<dbReference type="PANTHER" id="PTHR30474:SF1">
    <property type="entry name" value="PEPTIDOGLYCAN GLYCOSYLTRANSFERASE MRDB"/>
    <property type="match status" value="1"/>
</dbReference>
<feature type="transmembrane region" description="Helical" evidence="6">
    <location>
        <begin position="321"/>
        <end position="348"/>
    </location>
</feature>
<dbReference type="InterPro" id="IPR018365">
    <property type="entry name" value="Cell_cycle_FtsW-rel_CS"/>
</dbReference>
<dbReference type="InterPro" id="IPR001182">
    <property type="entry name" value="FtsW/RodA"/>
</dbReference>
<feature type="transmembrane region" description="Helical" evidence="6">
    <location>
        <begin position="58"/>
        <end position="78"/>
    </location>
</feature>
<comment type="caution">
    <text evidence="7">The sequence shown here is derived from an EMBL/GenBank/DDBJ whole genome shotgun (WGS) entry which is preliminary data.</text>
</comment>
<reference evidence="7" key="2">
    <citation type="journal article" date="2021" name="PeerJ">
        <title>Extensive microbial diversity within the chicken gut microbiome revealed by metagenomics and culture.</title>
        <authorList>
            <person name="Gilroy R."/>
            <person name="Ravi A."/>
            <person name="Getino M."/>
            <person name="Pursley I."/>
            <person name="Horton D.L."/>
            <person name="Alikhan N.F."/>
            <person name="Baker D."/>
            <person name="Gharbi K."/>
            <person name="Hall N."/>
            <person name="Watson M."/>
            <person name="Adriaenssens E.M."/>
            <person name="Foster-Nyarko E."/>
            <person name="Jarju S."/>
            <person name="Secka A."/>
            <person name="Antonio M."/>
            <person name="Oren A."/>
            <person name="Chaudhuri R.R."/>
            <person name="La Ragione R."/>
            <person name="Hildebrand F."/>
            <person name="Pallen M.J."/>
        </authorList>
    </citation>
    <scope>NUCLEOTIDE SEQUENCE</scope>
    <source>
        <strain evidence="7">CHK191-8634</strain>
    </source>
</reference>
<keyword evidence="4 6" id="KW-1133">Transmembrane helix</keyword>
<feature type="transmembrane region" description="Helical" evidence="6">
    <location>
        <begin position="21"/>
        <end position="46"/>
    </location>
</feature>
<evidence type="ECO:0000313" key="7">
    <source>
        <dbReference type="EMBL" id="HIU43199.1"/>
    </source>
</evidence>
<reference evidence="7" key="1">
    <citation type="submission" date="2020-10" db="EMBL/GenBank/DDBJ databases">
        <authorList>
            <person name="Gilroy R."/>
        </authorList>
    </citation>
    <scope>NUCLEOTIDE SEQUENCE</scope>
    <source>
        <strain evidence="7">CHK191-8634</strain>
    </source>
</reference>
<accession>A0A9D1IWA9</accession>
<dbReference type="GO" id="GO:0015648">
    <property type="term" value="F:lipid-linked peptidoglycan transporter activity"/>
    <property type="evidence" value="ECO:0007669"/>
    <property type="project" value="TreeGrafter"/>
</dbReference>
<evidence type="ECO:0000256" key="6">
    <source>
        <dbReference type="SAM" id="Phobius"/>
    </source>
</evidence>
<feature type="transmembrane region" description="Helical" evidence="6">
    <location>
        <begin position="85"/>
        <end position="105"/>
    </location>
</feature>
<dbReference type="Pfam" id="PF01098">
    <property type="entry name" value="FTSW_RODA_SPOVE"/>
    <property type="match status" value="1"/>
</dbReference>
<keyword evidence="3" id="KW-0133">Cell shape</keyword>
<dbReference type="AlphaFoldDB" id="A0A9D1IWA9"/>
<dbReference type="EMBL" id="DVMR01000030">
    <property type="protein sequence ID" value="HIU43199.1"/>
    <property type="molecule type" value="Genomic_DNA"/>
</dbReference>
<dbReference type="Proteomes" id="UP000824073">
    <property type="component" value="Unassembled WGS sequence"/>
</dbReference>
<feature type="transmembrane region" description="Helical" evidence="6">
    <location>
        <begin position="354"/>
        <end position="377"/>
    </location>
</feature>
<feature type="transmembrane region" description="Helical" evidence="6">
    <location>
        <begin position="288"/>
        <end position="309"/>
    </location>
</feature>
<proteinExistence type="predicted"/>
<protein>
    <submittedName>
        <fullName evidence="7">FtsW/RodA/SpoVE family cell cycle protein</fullName>
    </submittedName>
</protein>
<organism evidence="7 8">
    <name type="scientific">Candidatus Ventrousia excrementavium</name>
    <dbReference type="NCBI Taxonomy" id="2840961"/>
    <lineage>
        <taxon>Bacteria</taxon>
        <taxon>Bacillati</taxon>
        <taxon>Bacillota</taxon>
        <taxon>Clostridia</taxon>
        <taxon>Eubacteriales</taxon>
        <taxon>Clostridiaceae</taxon>
        <taxon>Clostridiaceae incertae sedis</taxon>
        <taxon>Candidatus Ventrousia</taxon>
    </lineage>
</organism>
<gene>
    <name evidence="7" type="ORF">IAB67_02755</name>
</gene>
<feature type="transmembrane region" description="Helical" evidence="6">
    <location>
        <begin position="163"/>
        <end position="191"/>
    </location>
</feature>
<evidence type="ECO:0000256" key="5">
    <source>
        <dbReference type="ARBA" id="ARBA00023136"/>
    </source>
</evidence>
<feature type="transmembrane region" description="Helical" evidence="6">
    <location>
        <begin position="198"/>
        <end position="219"/>
    </location>
</feature>
<dbReference type="PROSITE" id="PS00428">
    <property type="entry name" value="FTSW_RODA_SPOVE"/>
    <property type="match status" value="1"/>
</dbReference>
<evidence type="ECO:0000256" key="2">
    <source>
        <dbReference type="ARBA" id="ARBA00022692"/>
    </source>
</evidence>
<dbReference type="PANTHER" id="PTHR30474">
    <property type="entry name" value="CELL CYCLE PROTEIN"/>
    <property type="match status" value="1"/>
</dbReference>
<evidence type="ECO:0000256" key="4">
    <source>
        <dbReference type="ARBA" id="ARBA00022989"/>
    </source>
</evidence>